<evidence type="ECO:0000256" key="2">
    <source>
        <dbReference type="SAM" id="MobiDB-lite"/>
    </source>
</evidence>
<feature type="region of interest" description="Disordered" evidence="2">
    <location>
        <begin position="285"/>
        <end position="445"/>
    </location>
</feature>
<dbReference type="EMBL" id="CAXAMM010017895">
    <property type="protein sequence ID" value="CAK9042307.1"/>
    <property type="molecule type" value="Genomic_DNA"/>
</dbReference>
<evidence type="ECO:0000313" key="4">
    <source>
        <dbReference type="Proteomes" id="UP001642464"/>
    </source>
</evidence>
<comment type="caution">
    <text evidence="3">The sequence shown here is derived from an EMBL/GenBank/DDBJ whole genome shotgun (WGS) entry which is preliminary data.</text>
</comment>
<proteinExistence type="predicted"/>
<feature type="compositionally biased region" description="Acidic residues" evidence="2">
    <location>
        <begin position="529"/>
        <end position="543"/>
    </location>
</feature>
<feature type="compositionally biased region" description="Polar residues" evidence="2">
    <location>
        <begin position="570"/>
        <end position="579"/>
    </location>
</feature>
<evidence type="ECO:0000313" key="3">
    <source>
        <dbReference type="EMBL" id="CAK9042307.1"/>
    </source>
</evidence>
<evidence type="ECO:0000256" key="1">
    <source>
        <dbReference type="SAM" id="Coils"/>
    </source>
</evidence>
<feature type="compositionally biased region" description="Basic and acidic residues" evidence="2">
    <location>
        <begin position="288"/>
        <end position="308"/>
    </location>
</feature>
<feature type="compositionally biased region" description="Basic and acidic residues" evidence="2">
    <location>
        <begin position="687"/>
        <end position="699"/>
    </location>
</feature>
<sequence>MSPRQPNHSAALAVGVCRDNGDSYGCEQLGDELRPVRISKPRPVVQLAKHSGAEARRHWRWVPCQPCGAPTLDASGVRGGREQLATKLRSTLRRQWRQAPCQIRDAPTLGASDVRGGLDGREQLGSKLHSEQPAKLRDKLRLVKWSVSWTMAASILVRSCNRRSLRGCAVPFHRNGGARRPNTCRWRGLTCVGHIDDGGHKPGAIVQRPWLQWRKGITKLIQSFARQVAEVLSPMSEADVLAAAQRVGSTRISDVLSPMREVDHIAVAQKVSTRGIYELHARKRWSKERRAERHDARRAARPDKDPEAHALPSSQMCGERQRTSPMGHQRSQPPTGGSGQRKEPPRTIIMPEVGRVDKRTLVSDSMHSSEPVEYLQGGTKQPQSHGVQNEESRSAEPKSQPSYPEEPNKEDSKGECVQANEDASLNQPTAQTKGASAHVPVVPERQEDSSIALLTQKMEEMLLTINSQQELIARFQEERASDRELIGRLYEERADERAQLAQLQEKYRTSLKKLQGFVASREPDATAADGDEEEEEGLEEPDDGTIAFASEAAREDPPEMNGANPEDADPTSSASQSVGSEPHSEAPSLTETETNAGASTRPERKPPKRSPGEPEPPAGEPSKAKGERTDVRATTTGVVGANREPPELQGGEDVATKARPEAEPPPPHTGERVRPEVAPGQVCDEQVDPRALERSEFAHRRACNAQLDPQ</sequence>
<feature type="compositionally biased region" description="Polar residues" evidence="2">
    <location>
        <begin position="323"/>
        <end position="335"/>
    </location>
</feature>
<protein>
    <submittedName>
        <fullName evidence="3">Uncharacterized protein</fullName>
    </submittedName>
</protein>
<feature type="compositionally biased region" description="Polar residues" evidence="2">
    <location>
        <begin position="587"/>
        <end position="598"/>
    </location>
</feature>
<organism evidence="3 4">
    <name type="scientific">Durusdinium trenchii</name>
    <dbReference type="NCBI Taxonomy" id="1381693"/>
    <lineage>
        <taxon>Eukaryota</taxon>
        <taxon>Sar</taxon>
        <taxon>Alveolata</taxon>
        <taxon>Dinophyceae</taxon>
        <taxon>Suessiales</taxon>
        <taxon>Symbiodiniaceae</taxon>
        <taxon>Durusdinium</taxon>
    </lineage>
</organism>
<keyword evidence="4" id="KW-1185">Reference proteome</keyword>
<feature type="compositionally biased region" description="Polar residues" evidence="2">
    <location>
        <begin position="378"/>
        <end position="387"/>
    </location>
</feature>
<feature type="non-terminal residue" evidence="3">
    <location>
        <position position="710"/>
    </location>
</feature>
<feature type="compositionally biased region" description="Basic and acidic residues" evidence="2">
    <location>
        <begin position="622"/>
        <end position="631"/>
    </location>
</feature>
<reference evidence="3 4" key="1">
    <citation type="submission" date="2024-02" db="EMBL/GenBank/DDBJ databases">
        <authorList>
            <person name="Chen Y."/>
            <person name="Shah S."/>
            <person name="Dougan E. K."/>
            <person name="Thang M."/>
            <person name="Chan C."/>
        </authorList>
    </citation>
    <scope>NUCLEOTIDE SEQUENCE [LARGE SCALE GENOMIC DNA]</scope>
</reference>
<gene>
    <name evidence="3" type="ORF">SCF082_LOCUS24355</name>
</gene>
<accession>A0ABP0LV99</accession>
<feature type="region of interest" description="Disordered" evidence="2">
    <location>
        <begin position="515"/>
        <end position="710"/>
    </location>
</feature>
<feature type="coiled-coil region" evidence="1">
    <location>
        <begin position="458"/>
        <end position="513"/>
    </location>
</feature>
<feature type="compositionally biased region" description="Polar residues" evidence="2">
    <location>
        <begin position="421"/>
        <end position="434"/>
    </location>
</feature>
<name>A0ABP0LV99_9DINO</name>
<dbReference type="Proteomes" id="UP001642464">
    <property type="component" value="Unassembled WGS sequence"/>
</dbReference>
<keyword evidence="1" id="KW-0175">Coiled coil</keyword>